<dbReference type="AlphaFoldDB" id="B9XKX4"/>
<dbReference type="InterPro" id="IPR005467">
    <property type="entry name" value="His_kinase_dom"/>
</dbReference>
<dbReference type="PRINTS" id="PR00344">
    <property type="entry name" value="BCTRLSENSOR"/>
</dbReference>
<dbReference type="SUPFAM" id="SSF47384">
    <property type="entry name" value="Homodimeric domain of signal transducing histidine kinase"/>
    <property type="match status" value="1"/>
</dbReference>
<feature type="domain" description="Response regulatory" evidence="7">
    <location>
        <begin position="25"/>
        <end position="138"/>
    </location>
</feature>
<dbReference type="InterPro" id="IPR004358">
    <property type="entry name" value="Sig_transdc_His_kin-like_C"/>
</dbReference>
<dbReference type="STRING" id="320771.Cflav_PD2312"/>
<dbReference type="Proteomes" id="UP000003688">
    <property type="component" value="Unassembled WGS sequence"/>
</dbReference>
<proteinExistence type="predicted"/>
<dbReference type="InterPro" id="IPR003661">
    <property type="entry name" value="HisK_dim/P_dom"/>
</dbReference>
<keyword evidence="8" id="KW-0808">Transferase</keyword>
<evidence type="ECO:0000313" key="9">
    <source>
        <dbReference type="Proteomes" id="UP000003688"/>
    </source>
</evidence>
<keyword evidence="3 4" id="KW-0597">Phosphoprotein</keyword>
<dbReference type="SUPFAM" id="SSF52172">
    <property type="entry name" value="CheY-like"/>
    <property type="match status" value="1"/>
</dbReference>
<dbReference type="Gene3D" id="3.30.565.10">
    <property type="entry name" value="Histidine kinase-like ATPase, C-terminal domain"/>
    <property type="match status" value="1"/>
</dbReference>
<evidence type="ECO:0000313" key="8">
    <source>
        <dbReference type="EMBL" id="EEF59468.1"/>
    </source>
</evidence>
<dbReference type="InterPro" id="IPR003594">
    <property type="entry name" value="HATPase_dom"/>
</dbReference>
<keyword evidence="8" id="KW-0418">Kinase</keyword>
<dbReference type="SMART" id="SM00387">
    <property type="entry name" value="HATPase_c"/>
    <property type="match status" value="1"/>
</dbReference>
<dbReference type="Gene3D" id="3.40.50.2300">
    <property type="match status" value="1"/>
</dbReference>
<sequence length="423" mass="47186">MHSSSHSATISKPQPTFGAAAQKRTLLIVDDEEGPRQSLRVVFKDEYNLLMANDGVRAIELAKQNRIDVAITDIRMVGMSGVELLEHLKSIDPGIEVIMLTAYETVDTLRLALRLGACDYLNKPFDISTMRKAVSNAMERRSLGEEIRNNGQQLNELQKELQNQKMVEEITRTRGEIYASIIHDINGPLTVISGFIQLMNQRIGSSPKLEGEDLDFLKDRLKTITRQVTNCIEISRRYLSFLRQNSDENPPVGVNHILADLHELLRVHPYVRDNEFVIDRLSDDVTVKINGTDLIQILLNLAVNGFQCSPQKHSVVIDGRFLPNAVDLSRFEDNGEERFLNREGFKNVGPLLAIAVKDTGPGICGDVLPKIFDPYFTTKSASQGTGLGLNVVQRLIKEAKAALHVKTKVGEGTTFTVYLPVAQ</sequence>
<dbReference type="CDD" id="cd00082">
    <property type="entry name" value="HisKA"/>
    <property type="match status" value="1"/>
</dbReference>
<dbReference type="EC" id="2.7.13.3" evidence="2"/>
<dbReference type="PROSITE" id="PS50109">
    <property type="entry name" value="HIS_KIN"/>
    <property type="match status" value="1"/>
</dbReference>
<dbReference type="CDD" id="cd17536">
    <property type="entry name" value="REC_YesN-like"/>
    <property type="match status" value="1"/>
</dbReference>
<keyword evidence="5" id="KW-0175">Coiled coil</keyword>
<dbReference type="PANTHER" id="PTHR43547:SF2">
    <property type="entry name" value="HYBRID SIGNAL TRANSDUCTION HISTIDINE KINASE C"/>
    <property type="match status" value="1"/>
</dbReference>
<dbReference type="Pfam" id="PF02518">
    <property type="entry name" value="HATPase_c"/>
    <property type="match status" value="1"/>
</dbReference>
<feature type="modified residue" description="4-aspartylphosphate" evidence="4">
    <location>
        <position position="73"/>
    </location>
</feature>
<feature type="coiled-coil region" evidence="5">
    <location>
        <begin position="140"/>
        <end position="167"/>
    </location>
</feature>
<dbReference type="Pfam" id="PF00072">
    <property type="entry name" value="Response_reg"/>
    <property type="match status" value="1"/>
</dbReference>
<dbReference type="InterPro" id="IPR036097">
    <property type="entry name" value="HisK_dim/P_sf"/>
</dbReference>
<evidence type="ECO:0000256" key="2">
    <source>
        <dbReference type="ARBA" id="ARBA00012438"/>
    </source>
</evidence>
<dbReference type="OrthoDB" id="9799273at2"/>
<protein>
    <recommendedName>
        <fullName evidence="2">histidine kinase</fullName>
        <ecNumber evidence="2">2.7.13.3</ecNumber>
    </recommendedName>
</protein>
<feature type="domain" description="Histidine kinase" evidence="6">
    <location>
        <begin position="180"/>
        <end position="423"/>
    </location>
</feature>
<dbReference type="SMART" id="SM00448">
    <property type="entry name" value="REC"/>
    <property type="match status" value="1"/>
</dbReference>
<dbReference type="InterPro" id="IPR011006">
    <property type="entry name" value="CheY-like_superfamily"/>
</dbReference>
<dbReference type="PANTHER" id="PTHR43547">
    <property type="entry name" value="TWO-COMPONENT HISTIDINE KINASE"/>
    <property type="match status" value="1"/>
</dbReference>
<reference evidence="8 9" key="1">
    <citation type="journal article" date="2011" name="J. Bacteriol.">
        <title>Genome sequence of 'Pedosphaera parvula' Ellin514, an aerobic Verrucomicrobial isolate from pasture soil.</title>
        <authorList>
            <person name="Kant R."/>
            <person name="van Passel M.W."/>
            <person name="Sangwan P."/>
            <person name="Palva A."/>
            <person name="Lucas S."/>
            <person name="Copeland A."/>
            <person name="Lapidus A."/>
            <person name="Glavina Del Rio T."/>
            <person name="Dalin E."/>
            <person name="Tice H."/>
            <person name="Bruce D."/>
            <person name="Goodwin L."/>
            <person name="Pitluck S."/>
            <person name="Chertkov O."/>
            <person name="Larimer F.W."/>
            <person name="Land M.L."/>
            <person name="Hauser L."/>
            <person name="Brettin T.S."/>
            <person name="Detter J.C."/>
            <person name="Han S."/>
            <person name="de Vos W.M."/>
            <person name="Janssen P.H."/>
            <person name="Smidt H."/>
        </authorList>
    </citation>
    <scope>NUCLEOTIDE SEQUENCE [LARGE SCALE GENOMIC DNA]</scope>
    <source>
        <strain evidence="8 9">Ellin514</strain>
    </source>
</reference>
<name>B9XKX4_PEDPL</name>
<dbReference type="GO" id="GO:0000155">
    <property type="term" value="F:phosphorelay sensor kinase activity"/>
    <property type="evidence" value="ECO:0007669"/>
    <property type="project" value="InterPro"/>
</dbReference>
<dbReference type="Gene3D" id="1.10.287.130">
    <property type="match status" value="1"/>
</dbReference>
<comment type="caution">
    <text evidence="8">The sequence shown here is derived from an EMBL/GenBank/DDBJ whole genome shotgun (WGS) entry which is preliminary data.</text>
</comment>
<keyword evidence="9" id="KW-1185">Reference proteome</keyword>
<evidence type="ECO:0000256" key="1">
    <source>
        <dbReference type="ARBA" id="ARBA00000085"/>
    </source>
</evidence>
<organism evidence="8 9">
    <name type="scientific">Pedosphaera parvula (strain Ellin514)</name>
    <dbReference type="NCBI Taxonomy" id="320771"/>
    <lineage>
        <taxon>Bacteria</taxon>
        <taxon>Pseudomonadati</taxon>
        <taxon>Verrucomicrobiota</taxon>
        <taxon>Pedosphaerae</taxon>
        <taxon>Pedosphaerales</taxon>
        <taxon>Pedosphaeraceae</taxon>
        <taxon>Pedosphaera</taxon>
    </lineage>
</organism>
<dbReference type="InterPro" id="IPR036890">
    <property type="entry name" value="HATPase_C_sf"/>
</dbReference>
<comment type="catalytic activity">
    <reaction evidence="1">
        <text>ATP + protein L-histidine = ADP + protein N-phospho-L-histidine.</text>
        <dbReference type="EC" id="2.7.13.3"/>
    </reaction>
</comment>
<gene>
    <name evidence="8" type="ORF">Cflav_PD2312</name>
</gene>
<dbReference type="EMBL" id="ABOX02000027">
    <property type="protein sequence ID" value="EEF59468.1"/>
    <property type="molecule type" value="Genomic_DNA"/>
</dbReference>
<evidence type="ECO:0000256" key="3">
    <source>
        <dbReference type="ARBA" id="ARBA00022553"/>
    </source>
</evidence>
<dbReference type="PROSITE" id="PS50110">
    <property type="entry name" value="RESPONSE_REGULATORY"/>
    <property type="match status" value="1"/>
</dbReference>
<evidence type="ECO:0000259" key="7">
    <source>
        <dbReference type="PROSITE" id="PS50110"/>
    </source>
</evidence>
<evidence type="ECO:0000256" key="5">
    <source>
        <dbReference type="SAM" id="Coils"/>
    </source>
</evidence>
<accession>B9XKX4</accession>
<evidence type="ECO:0000259" key="6">
    <source>
        <dbReference type="PROSITE" id="PS50109"/>
    </source>
</evidence>
<dbReference type="InterPro" id="IPR001789">
    <property type="entry name" value="Sig_transdc_resp-reg_receiver"/>
</dbReference>
<dbReference type="SUPFAM" id="SSF55874">
    <property type="entry name" value="ATPase domain of HSP90 chaperone/DNA topoisomerase II/histidine kinase"/>
    <property type="match status" value="1"/>
</dbReference>
<evidence type="ECO:0000256" key="4">
    <source>
        <dbReference type="PROSITE-ProRule" id="PRU00169"/>
    </source>
</evidence>
<dbReference type="RefSeq" id="WP_007416467.1">
    <property type="nucleotide sequence ID" value="NZ_ABOX02000027.1"/>
</dbReference>